<evidence type="ECO:0000259" key="8">
    <source>
        <dbReference type="Pfam" id="PF02308"/>
    </source>
</evidence>
<comment type="caution">
    <text evidence="9">The sequence shown here is derived from an EMBL/GenBank/DDBJ whole genome shotgun (WGS) entry which is preliminary data.</text>
</comment>
<keyword evidence="5 7" id="KW-1133">Transmembrane helix</keyword>
<dbReference type="InterPro" id="IPR003416">
    <property type="entry name" value="MgtC/SapB/SrpB/YhiD_fam"/>
</dbReference>
<evidence type="ECO:0000256" key="6">
    <source>
        <dbReference type="ARBA" id="ARBA00023136"/>
    </source>
</evidence>
<proteinExistence type="inferred from homology"/>
<feature type="transmembrane region" description="Helical" evidence="7">
    <location>
        <begin position="32"/>
        <end position="50"/>
    </location>
</feature>
<evidence type="ECO:0000256" key="4">
    <source>
        <dbReference type="ARBA" id="ARBA00022692"/>
    </source>
</evidence>
<dbReference type="RefSeq" id="WP_343865357.1">
    <property type="nucleotide sequence ID" value="NZ_BAAACX010000027.1"/>
</dbReference>
<evidence type="ECO:0000256" key="2">
    <source>
        <dbReference type="ARBA" id="ARBA00009298"/>
    </source>
</evidence>
<name>A0ABN0YU33_9BACL</name>
<accession>A0ABN0YU33</accession>
<keyword evidence="10" id="KW-1185">Reference proteome</keyword>
<keyword evidence="6 7" id="KW-0472">Membrane</keyword>
<feature type="transmembrane region" description="Helical" evidence="7">
    <location>
        <begin position="71"/>
        <end position="89"/>
    </location>
</feature>
<sequence length="221" mass="24181">MNMDFELLLRVLIAGICGVTIGFERKNRMKEAGVRTHFVVSVGAALMIIVSKYGFQDQIGWSNLSLDPSRVAAGVVSGVGFLGAGMIFMQKNTVRGLTTAAGIWATAGIGMAVGAGMYFIGIGVMIIIVIGQLVLHGRFNWLASPKTEKLLVAMDNDEEMIPGFMDRLSKRHISIIGFEAERKDQEMVLRLTVQFKAGSDMEKLLSFMEEESVVKKMKIGE</sequence>
<keyword evidence="3" id="KW-1003">Cell membrane</keyword>
<dbReference type="EMBL" id="BAAACX010000027">
    <property type="protein sequence ID" value="GAA0410658.1"/>
    <property type="molecule type" value="Genomic_DNA"/>
</dbReference>
<dbReference type="Proteomes" id="UP001500340">
    <property type="component" value="Unassembled WGS sequence"/>
</dbReference>
<dbReference type="Pfam" id="PF02308">
    <property type="entry name" value="MgtC"/>
    <property type="match status" value="1"/>
</dbReference>
<keyword evidence="4 7" id="KW-0812">Transmembrane</keyword>
<evidence type="ECO:0000313" key="9">
    <source>
        <dbReference type="EMBL" id="GAA0410658.1"/>
    </source>
</evidence>
<dbReference type="InterPro" id="IPR049177">
    <property type="entry name" value="MgtC_SapB_SrpB_YhiD_N"/>
</dbReference>
<comment type="similarity">
    <text evidence="2">Belongs to the MgtC/SapB family.</text>
</comment>
<evidence type="ECO:0000256" key="3">
    <source>
        <dbReference type="ARBA" id="ARBA00022475"/>
    </source>
</evidence>
<reference evidence="9 10" key="1">
    <citation type="journal article" date="2019" name="Int. J. Syst. Evol. Microbiol.">
        <title>The Global Catalogue of Microorganisms (GCM) 10K type strain sequencing project: providing services to taxonomists for standard genome sequencing and annotation.</title>
        <authorList>
            <consortium name="The Broad Institute Genomics Platform"/>
            <consortium name="The Broad Institute Genome Sequencing Center for Infectious Disease"/>
            <person name="Wu L."/>
            <person name="Ma J."/>
        </authorList>
    </citation>
    <scope>NUCLEOTIDE SEQUENCE [LARGE SCALE GENOMIC DNA]</scope>
    <source>
        <strain evidence="9 10">JCM 12774</strain>
    </source>
</reference>
<evidence type="ECO:0000256" key="1">
    <source>
        <dbReference type="ARBA" id="ARBA00004651"/>
    </source>
</evidence>
<evidence type="ECO:0000313" key="10">
    <source>
        <dbReference type="Proteomes" id="UP001500340"/>
    </source>
</evidence>
<protein>
    <submittedName>
        <fullName evidence="9">MgtC/SapB family protein</fullName>
    </submittedName>
</protein>
<evidence type="ECO:0000256" key="7">
    <source>
        <dbReference type="SAM" id="Phobius"/>
    </source>
</evidence>
<feature type="transmembrane region" description="Helical" evidence="7">
    <location>
        <begin position="101"/>
        <end position="130"/>
    </location>
</feature>
<dbReference type="PRINTS" id="PR01837">
    <property type="entry name" value="MGTCSAPBPROT"/>
</dbReference>
<comment type="subcellular location">
    <subcellularLocation>
        <location evidence="1">Cell membrane</location>
        <topology evidence="1">Multi-pass membrane protein</topology>
    </subcellularLocation>
</comment>
<organism evidence="9 10">
    <name type="scientific">Paenibacillus motobuensis</name>
    <dbReference type="NCBI Taxonomy" id="295324"/>
    <lineage>
        <taxon>Bacteria</taxon>
        <taxon>Bacillati</taxon>
        <taxon>Bacillota</taxon>
        <taxon>Bacilli</taxon>
        <taxon>Bacillales</taxon>
        <taxon>Paenibacillaceae</taxon>
        <taxon>Paenibacillus</taxon>
    </lineage>
</organism>
<gene>
    <name evidence="9" type="ORF">GCM10008933_46060</name>
</gene>
<evidence type="ECO:0000256" key="5">
    <source>
        <dbReference type="ARBA" id="ARBA00022989"/>
    </source>
</evidence>
<dbReference type="PANTHER" id="PTHR33778">
    <property type="entry name" value="PROTEIN MGTC"/>
    <property type="match status" value="1"/>
</dbReference>
<dbReference type="PANTHER" id="PTHR33778:SF1">
    <property type="entry name" value="MAGNESIUM TRANSPORTER YHID-RELATED"/>
    <property type="match status" value="1"/>
</dbReference>
<feature type="domain" description="MgtC/SapB/SrpB/YhiD N-terminal" evidence="8">
    <location>
        <begin position="12"/>
        <end position="134"/>
    </location>
</feature>